<dbReference type="InterPro" id="IPR004960">
    <property type="entry name" value="LipA_acyltrans"/>
</dbReference>
<proteinExistence type="predicted"/>
<keyword evidence="4 7" id="KW-0808">Transferase</keyword>
<protein>
    <submittedName>
        <fullName evidence="7">Lipid A biosynthesis lauroyl (Or palmitoleoyl) acyltransferase</fullName>
    </submittedName>
</protein>
<name>G4WVL6_9BACT</name>
<dbReference type="CDD" id="cd07984">
    <property type="entry name" value="LPLAT_LABLAT-like"/>
    <property type="match status" value="1"/>
</dbReference>
<dbReference type="Pfam" id="PF03279">
    <property type="entry name" value="Lip_A_acyltrans"/>
    <property type="match status" value="1"/>
</dbReference>
<sequence length="266" mass="31021">MTDGLYLFIYHIWRFRRQLSLSNLKNSFPEKSAPQRELIARQAYCNACNMIAEVLKAAVMEESELRRRVRIVNPEAIETFTKAGQSVVLLASHHCNWEWLLLASCLELKISVDAVYKPLRVGAIDRFMLQTRSRFGGRPIPAQDFLVEVLKRRAGPRVFGLVADQTPLREEEKHWTQFLSQDTAFFVGADKIARLTRSPVFFVGMTRLRRGYYEARVQLLAQPPYSAQGTEIIERYARAAESHIVEYPADWLWMYRKWKYKKPLYA</sequence>
<dbReference type="GO" id="GO:0009247">
    <property type="term" value="P:glycolipid biosynthetic process"/>
    <property type="evidence" value="ECO:0007669"/>
    <property type="project" value="UniProtKB-ARBA"/>
</dbReference>
<keyword evidence="3" id="KW-0997">Cell inner membrane</keyword>
<dbReference type="EMBL" id="JF429411">
    <property type="protein sequence ID" value="AEQ20468.1"/>
    <property type="molecule type" value="Genomic_DNA"/>
</dbReference>
<organism evidence="7">
    <name type="scientific">uncultured bacterium CSL142</name>
    <dbReference type="NCBI Taxonomy" id="1091569"/>
    <lineage>
        <taxon>Bacteria</taxon>
        <taxon>environmental samples</taxon>
    </lineage>
</organism>
<dbReference type="PANTHER" id="PTHR30606:SF10">
    <property type="entry name" value="PHOSPHATIDYLINOSITOL MANNOSIDE ACYLTRANSFERASE"/>
    <property type="match status" value="1"/>
</dbReference>
<evidence type="ECO:0000256" key="6">
    <source>
        <dbReference type="ARBA" id="ARBA00023315"/>
    </source>
</evidence>
<evidence type="ECO:0000313" key="7">
    <source>
        <dbReference type="EMBL" id="AEQ20468.1"/>
    </source>
</evidence>
<keyword evidence="5" id="KW-0472">Membrane</keyword>
<evidence type="ECO:0000256" key="3">
    <source>
        <dbReference type="ARBA" id="ARBA00022519"/>
    </source>
</evidence>
<evidence type="ECO:0000256" key="4">
    <source>
        <dbReference type="ARBA" id="ARBA00022679"/>
    </source>
</evidence>
<reference evidence="7" key="1">
    <citation type="journal article" date="2007" name="J. Bacteriol.">
        <title>Cyclic AMP directly activates NasP, an N-acyl amino acid antibiotic biosynthetic enzyme cloned from an uncultured beta-proteobacterium.</title>
        <authorList>
            <person name="Clardy J."/>
            <person name="Brady S.F."/>
        </authorList>
    </citation>
    <scope>NUCLEOTIDE SEQUENCE</scope>
</reference>
<accession>G4WVL6</accession>
<dbReference type="GO" id="GO:0016746">
    <property type="term" value="F:acyltransferase activity"/>
    <property type="evidence" value="ECO:0007669"/>
    <property type="project" value="UniProtKB-KW"/>
</dbReference>
<evidence type="ECO:0000256" key="1">
    <source>
        <dbReference type="ARBA" id="ARBA00004533"/>
    </source>
</evidence>
<dbReference type="AlphaFoldDB" id="G4WVL6"/>
<evidence type="ECO:0000256" key="5">
    <source>
        <dbReference type="ARBA" id="ARBA00023136"/>
    </source>
</evidence>
<evidence type="ECO:0000256" key="2">
    <source>
        <dbReference type="ARBA" id="ARBA00022475"/>
    </source>
</evidence>
<comment type="subcellular location">
    <subcellularLocation>
        <location evidence="1">Cell inner membrane</location>
    </subcellularLocation>
</comment>
<keyword evidence="2" id="KW-1003">Cell membrane</keyword>
<reference evidence="7" key="2">
    <citation type="journal article" date="2011" name="J. Bacteriol.">
        <title>Long-chain N-acyl amino acid synthases are linked to the putative PEP-CTERM/exosortase protein-sorting system in Gram-negative bacteria.</title>
        <authorList>
            <person name="Craig J.W."/>
            <person name="Cherry M.A."/>
            <person name="Brady S.F."/>
        </authorList>
    </citation>
    <scope>NUCLEOTIDE SEQUENCE</scope>
</reference>
<keyword evidence="6 7" id="KW-0012">Acyltransferase</keyword>
<dbReference type="PANTHER" id="PTHR30606">
    <property type="entry name" value="LIPID A BIOSYNTHESIS LAUROYL ACYLTRANSFERASE"/>
    <property type="match status" value="1"/>
</dbReference>
<dbReference type="GO" id="GO:0005886">
    <property type="term" value="C:plasma membrane"/>
    <property type="evidence" value="ECO:0007669"/>
    <property type="project" value="UniProtKB-SubCell"/>
</dbReference>